<gene>
    <name evidence="2" type="ORF">Q9S71_06780</name>
</gene>
<protein>
    <recommendedName>
        <fullName evidence="1">MmyB-like transcription regulator ligand binding domain-containing protein</fullName>
    </recommendedName>
</protein>
<dbReference type="RefSeq" id="WP_311861337.1">
    <property type="nucleotide sequence ID" value="NZ_JAUZVV010000001.1"/>
</dbReference>
<keyword evidence="3" id="KW-1185">Reference proteome</keyword>
<reference evidence="2 3" key="1">
    <citation type="submission" date="2023-08" db="EMBL/GenBank/DDBJ databases">
        <title>Microbacterium aquilitoris sp. nov. and Microbacterium gwkjibeachense sp. nov., isolated from beach.</title>
        <authorList>
            <person name="Lee S.D."/>
            <person name="Yang H."/>
            <person name="Kim I."/>
        </authorList>
    </citation>
    <scope>NUCLEOTIDE SEQUENCE [LARGE SCALE GENOMIC DNA]</scope>
    <source>
        <strain evidence="2 3">KSW4-11</strain>
    </source>
</reference>
<accession>A0ABU3G9N1</accession>
<dbReference type="InterPro" id="IPR041413">
    <property type="entry name" value="MLTR_LBD"/>
</dbReference>
<proteinExistence type="predicted"/>
<dbReference type="Pfam" id="PF17765">
    <property type="entry name" value="MLTR_LBD"/>
    <property type="match status" value="1"/>
</dbReference>
<evidence type="ECO:0000259" key="1">
    <source>
        <dbReference type="Pfam" id="PF17765"/>
    </source>
</evidence>
<name>A0ABU3G9N1_9MICO</name>
<evidence type="ECO:0000313" key="3">
    <source>
        <dbReference type="Proteomes" id="UP001251849"/>
    </source>
</evidence>
<evidence type="ECO:0000313" key="2">
    <source>
        <dbReference type="EMBL" id="MDT3316524.1"/>
    </source>
</evidence>
<feature type="domain" description="MmyB-like transcription regulator ligand binding" evidence="1">
    <location>
        <begin position="8"/>
        <end position="78"/>
    </location>
</feature>
<sequence>MPLPRPADLNRDSAEFRALWRSHDVRTYDAGIKAIRHPVVGELHLTFEAMPLPADPGQNLIIYGAEPGSETADRLHLLASWTATTRTPRTAT</sequence>
<dbReference type="Proteomes" id="UP001251849">
    <property type="component" value="Unassembled WGS sequence"/>
</dbReference>
<organism evidence="2 3">
    <name type="scientific">Microbacterium gawkjiense</name>
    <dbReference type="NCBI Taxonomy" id="3067309"/>
    <lineage>
        <taxon>Bacteria</taxon>
        <taxon>Bacillati</taxon>
        <taxon>Actinomycetota</taxon>
        <taxon>Actinomycetes</taxon>
        <taxon>Micrococcales</taxon>
        <taxon>Microbacteriaceae</taxon>
        <taxon>Microbacterium</taxon>
    </lineage>
</organism>
<dbReference type="PANTHER" id="PTHR35010">
    <property type="entry name" value="BLL4672 PROTEIN-RELATED"/>
    <property type="match status" value="1"/>
</dbReference>
<comment type="caution">
    <text evidence="2">The sequence shown here is derived from an EMBL/GenBank/DDBJ whole genome shotgun (WGS) entry which is preliminary data.</text>
</comment>
<dbReference type="EMBL" id="JAUZVV010000001">
    <property type="protein sequence ID" value="MDT3316524.1"/>
    <property type="molecule type" value="Genomic_DNA"/>
</dbReference>
<dbReference type="PANTHER" id="PTHR35010:SF2">
    <property type="entry name" value="BLL4672 PROTEIN"/>
    <property type="match status" value="1"/>
</dbReference>
<dbReference type="Gene3D" id="3.30.450.180">
    <property type="match status" value="1"/>
</dbReference>